<accession>A0AAV4MV62</accession>
<gene>
    <name evidence="1" type="ORF">CEXT_499861</name>
</gene>
<proteinExistence type="predicted"/>
<evidence type="ECO:0000313" key="2">
    <source>
        <dbReference type="Proteomes" id="UP001054945"/>
    </source>
</evidence>
<reference evidence="1 2" key="1">
    <citation type="submission" date="2021-06" db="EMBL/GenBank/DDBJ databases">
        <title>Caerostris extrusa draft genome.</title>
        <authorList>
            <person name="Kono N."/>
            <person name="Arakawa K."/>
        </authorList>
    </citation>
    <scope>NUCLEOTIDE SEQUENCE [LARGE SCALE GENOMIC DNA]</scope>
</reference>
<organism evidence="1 2">
    <name type="scientific">Caerostris extrusa</name>
    <name type="common">Bark spider</name>
    <name type="synonym">Caerostris bankana</name>
    <dbReference type="NCBI Taxonomy" id="172846"/>
    <lineage>
        <taxon>Eukaryota</taxon>
        <taxon>Metazoa</taxon>
        <taxon>Ecdysozoa</taxon>
        <taxon>Arthropoda</taxon>
        <taxon>Chelicerata</taxon>
        <taxon>Arachnida</taxon>
        <taxon>Araneae</taxon>
        <taxon>Araneomorphae</taxon>
        <taxon>Entelegynae</taxon>
        <taxon>Araneoidea</taxon>
        <taxon>Araneidae</taxon>
        <taxon>Caerostris</taxon>
    </lineage>
</organism>
<dbReference type="Proteomes" id="UP001054945">
    <property type="component" value="Unassembled WGS sequence"/>
</dbReference>
<evidence type="ECO:0000313" key="1">
    <source>
        <dbReference type="EMBL" id="GIX76336.1"/>
    </source>
</evidence>
<protein>
    <submittedName>
        <fullName evidence="1">Uncharacterized protein</fullName>
    </submittedName>
</protein>
<comment type="caution">
    <text evidence="1">The sequence shown here is derived from an EMBL/GenBank/DDBJ whole genome shotgun (WGS) entry which is preliminary data.</text>
</comment>
<keyword evidence="2" id="KW-1185">Reference proteome</keyword>
<dbReference type="AlphaFoldDB" id="A0AAV4MV62"/>
<sequence length="121" mass="13927">MLNARKDIVIGFFSLPSVRLLLRRLFLFFFPFHPVLRYPRMTTGRGIPGFNDVLHNSSTRRFKRTWNKRAATVRNTRTTFTVTERDKVRDALSLGKQAAIGTRGSSVLPHGYNLSGRDIYL</sequence>
<dbReference type="EMBL" id="BPLR01020245">
    <property type="protein sequence ID" value="GIX76336.1"/>
    <property type="molecule type" value="Genomic_DNA"/>
</dbReference>
<name>A0AAV4MV62_CAEEX</name>